<gene>
    <name evidence="10" type="ORF">H1W37_08815</name>
</gene>
<dbReference type="PANTHER" id="PTHR32309:SF13">
    <property type="entry name" value="FERRIC ENTEROBACTIN TRANSPORT PROTEIN FEPE"/>
    <property type="match status" value="1"/>
</dbReference>
<dbReference type="AlphaFoldDB" id="A0A838XK93"/>
<dbReference type="Gene3D" id="3.40.50.300">
    <property type="entry name" value="P-loop containing nucleotide triphosphate hydrolases"/>
    <property type="match status" value="1"/>
</dbReference>
<dbReference type="InterPro" id="IPR002586">
    <property type="entry name" value="CobQ/CobB/MinD/ParA_Nub-bd_dom"/>
</dbReference>
<evidence type="ECO:0000313" key="10">
    <source>
        <dbReference type="EMBL" id="MBA4611749.1"/>
    </source>
</evidence>
<keyword evidence="11" id="KW-1185">Reference proteome</keyword>
<dbReference type="EMBL" id="JACEON010000006">
    <property type="protein sequence ID" value="MBA4611749.1"/>
    <property type="molecule type" value="Genomic_DNA"/>
</dbReference>
<dbReference type="InterPro" id="IPR003856">
    <property type="entry name" value="LPS_length_determ_N"/>
</dbReference>
<evidence type="ECO:0000259" key="8">
    <source>
        <dbReference type="Pfam" id="PF01656"/>
    </source>
</evidence>
<dbReference type="PANTHER" id="PTHR32309">
    <property type="entry name" value="TYROSINE-PROTEIN KINASE"/>
    <property type="match status" value="1"/>
</dbReference>
<feature type="domain" description="Polysaccharide chain length determinant N-terminal" evidence="9">
    <location>
        <begin position="28"/>
        <end position="116"/>
    </location>
</feature>
<dbReference type="GO" id="GO:0005886">
    <property type="term" value="C:plasma membrane"/>
    <property type="evidence" value="ECO:0007669"/>
    <property type="project" value="UniProtKB-SubCell"/>
</dbReference>
<evidence type="ECO:0000259" key="9">
    <source>
        <dbReference type="Pfam" id="PF02706"/>
    </source>
</evidence>
<keyword evidence="3 7" id="KW-0812">Transmembrane</keyword>
<dbReference type="Pfam" id="PF01656">
    <property type="entry name" value="CbiA"/>
    <property type="match status" value="1"/>
</dbReference>
<reference evidence="10 11" key="1">
    <citation type="submission" date="2020-07" db="EMBL/GenBank/DDBJ databases">
        <authorList>
            <person name="Li M."/>
        </authorList>
    </citation>
    <scope>NUCLEOTIDE SEQUENCE [LARGE SCALE GENOMIC DNA]</scope>
    <source>
        <strain evidence="10 11">DSM 23284</strain>
    </source>
</reference>
<evidence type="ECO:0000256" key="2">
    <source>
        <dbReference type="ARBA" id="ARBA00022475"/>
    </source>
</evidence>
<dbReference type="Pfam" id="PF02706">
    <property type="entry name" value="Wzz"/>
    <property type="match status" value="1"/>
</dbReference>
<keyword evidence="5 7" id="KW-0472">Membrane</keyword>
<keyword evidence="2" id="KW-1003">Cell membrane</keyword>
<keyword evidence="4 7" id="KW-1133">Transmembrane helix</keyword>
<evidence type="ECO:0000256" key="5">
    <source>
        <dbReference type="ARBA" id="ARBA00023136"/>
    </source>
</evidence>
<accession>A0A838XK93</accession>
<dbReference type="GO" id="GO:0004713">
    <property type="term" value="F:protein tyrosine kinase activity"/>
    <property type="evidence" value="ECO:0007669"/>
    <property type="project" value="TreeGrafter"/>
</dbReference>
<evidence type="ECO:0000313" key="11">
    <source>
        <dbReference type="Proteomes" id="UP000559404"/>
    </source>
</evidence>
<dbReference type="InterPro" id="IPR027417">
    <property type="entry name" value="P-loop_NTPase"/>
</dbReference>
<evidence type="ECO:0000256" key="7">
    <source>
        <dbReference type="SAM" id="Phobius"/>
    </source>
</evidence>
<proteinExistence type="predicted"/>
<sequence length="801" mass="87650">MVIHSISNIVSGDQFDGLRSGEGEYVTFQDIWAFFKRHLRLLALTTVVSATLGLVYLHYTPPLYSAVAQLVMDPQQAKIASQDVSTGTIIIESAEIASQVQIVKSEAIARSVIEELDLLNDPEVRTSTSLRATVRRWLRMGLAAVGLSGSRSGQGEASDTGMGLAEAEAQRASAEDDLMRQTMAGFLSRVEVRRVGQSYVLEISYRSTDPRKAAKIANTIAHTYIRSGMDDRANSARRGASWLQERLVEIGQNAREAQTAVEEFRARNGITQIGTASPLDQQQILETNSQLLAAHAETAMAEARYETLSRLVSGESADEPIEDPGTNAQVQKLRDEIRLATSRREMLKARYTDDSPAVVAVEAEIARLEREIRAEFVRMQNVYRSELEIARAREASIRADLMASKSQNVEKNLARIELAELESRAATYRRMYESFLQQLIGALQNQSFPLGTARIVTAAATPLMAESPKTSVIMALSVMLGFAGGIFIAAWRETMDRRLSAGSASRRELGLVPLGFVPELPTRTFVIPALQRLPLRRRGRVFDPWCAVLNAPYSEFAEALRSIKAPIGVGTATSSDKGKAIGITSVDQAEGKTTIALNLAQVYLNEGVSTVIVDADFLTGTLSLLATKHGADYGLEARVSSPLGERGERPKLVLAQSHGNAAAAASEMASSSAPEPDIVGSPVLPVLTSSRIRGERPVRYSYGHLVSLRQWLDDLRKTYQVVIVDMDAFGQSADARSICTMVDGVAVVVDDARKMTIDRLSEALSLFGKTQISLIGIVFNRSRKERRPVRARRSNRREKGL</sequence>
<feature type="coiled-coil region" evidence="6">
    <location>
        <begin position="411"/>
        <end position="438"/>
    </location>
</feature>
<comment type="caution">
    <text evidence="10">The sequence shown here is derived from an EMBL/GenBank/DDBJ whole genome shotgun (WGS) entry which is preliminary data.</text>
</comment>
<comment type="subcellular location">
    <subcellularLocation>
        <location evidence="1">Cell membrane</location>
        <topology evidence="1">Multi-pass membrane protein</topology>
    </subcellularLocation>
</comment>
<organism evidence="10 11">
    <name type="scientific">Stappia taiwanensis</name>
    <dbReference type="NCBI Taxonomy" id="992267"/>
    <lineage>
        <taxon>Bacteria</taxon>
        <taxon>Pseudomonadati</taxon>
        <taxon>Pseudomonadota</taxon>
        <taxon>Alphaproteobacteria</taxon>
        <taxon>Hyphomicrobiales</taxon>
        <taxon>Stappiaceae</taxon>
        <taxon>Stappia</taxon>
    </lineage>
</organism>
<reference evidence="10 11" key="2">
    <citation type="submission" date="2020-08" db="EMBL/GenBank/DDBJ databases">
        <title>Stappia taiwanensis sp. nov., isolated from a coastal thermal spring.</title>
        <authorList>
            <person name="Kampfer P."/>
        </authorList>
    </citation>
    <scope>NUCLEOTIDE SEQUENCE [LARGE SCALE GENOMIC DNA]</scope>
    <source>
        <strain evidence="10 11">DSM 23284</strain>
    </source>
</reference>
<feature type="domain" description="CobQ/CobB/MinD/ParA nucleotide binding" evidence="8">
    <location>
        <begin position="589"/>
        <end position="791"/>
    </location>
</feature>
<evidence type="ECO:0000256" key="4">
    <source>
        <dbReference type="ARBA" id="ARBA00022989"/>
    </source>
</evidence>
<feature type="coiled-coil region" evidence="6">
    <location>
        <begin position="330"/>
        <end position="378"/>
    </location>
</feature>
<feature type="transmembrane region" description="Helical" evidence="7">
    <location>
        <begin position="472"/>
        <end position="491"/>
    </location>
</feature>
<keyword evidence="6" id="KW-0175">Coiled coil</keyword>
<dbReference type="Proteomes" id="UP000559404">
    <property type="component" value="Unassembled WGS sequence"/>
</dbReference>
<dbReference type="RefSeq" id="WP_181759940.1">
    <property type="nucleotide sequence ID" value="NZ_BMCR01000005.1"/>
</dbReference>
<evidence type="ECO:0000256" key="3">
    <source>
        <dbReference type="ARBA" id="ARBA00022692"/>
    </source>
</evidence>
<dbReference type="InterPro" id="IPR050445">
    <property type="entry name" value="Bact_polysacc_biosynth/exp"/>
</dbReference>
<protein>
    <submittedName>
        <fullName evidence="10">Lipopolysaccharide biosynthesis protein</fullName>
    </submittedName>
</protein>
<name>A0A838XK93_9HYPH</name>
<dbReference type="SUPFAM" id="SSF52540">
    <property type="entry name" value="P-loop containing nucleoside triphosphate hydrolases"/>
    <property type="match status" value="1"/>
</dbReference>
<feature type="transmembrane region" description="Helical" evidence="7">
    <location>
        <begin position="41"/>
        <end position="59"/>
    </location>
</feature>
<evidence type="ECO:0000256" key="6">
    <source>
        <dbReference type="SAM" id="Coils"/>
    </source>
</evidence>
<evidence type="ECO:0000256" key="1">
    <source>
        <dbReference type="ARBA" id="ARBA00004651"/>
    </source>
</evidence>